<evidence type="ECO:0000256" key="2">
    <source>
        <dbReference type="ARBA" id="ARBA00010991"/>
    </source>
</evidence>
<evidence type="ECO:0000256" key="5">
    <source>
        <dbReference type="ARBA" id="ARBA00023242"/>
    </source>
</evidence>
<dbReference type="GO" id="GO:0000077">
    <property type="term" value="P:DNA damage checkpoint signaling"/>
    <property type="evidence" value="ECO:0007669"/>
    <property type="project" value="InterPro"/>
</dbReference>
<keyword evidence="3" id="KW-0227">DNA damage</keyword>
<name>A0A061H255_9BASI</name>
<reference evidence="7 8" key="1">
    <citation type="journal article" date="2013" name="Plant Cell">
        <title>The transition from a phytopathogenic smut ancestor to an anamorphic biocontrol agent deciphered by comparative whole-genome analysis.</title>
        <authorList>
            <person name="Lefebvre F."/>
            <person name="Joly D.L."/>
            <person name="Labbe C."/>
            <person name="Teichmann B."/>
            <person name="Linning R."/>
            <person name="Belzile F."/>
            <person name="Bakkeren G."/>
            <person name="Belanger R.R."/>
        </authorList>
    </citation>
    <scope>NUCLEOTIDE SEQUENCE [LARGE SCALE GENOMIC DNA]</scope>
    <source>
        <strain evidence="7 8">PF-1</strain>
    </source>
</reference>
<feature type="compositionally biased region" description="Low complexity" evidence="6">
    <location>
        <begin position="390"/>
        <end position="404"/>
    </location>
</feature>
<dbReference type="AlphaFoldDB" id="A0A061H255"/>
<feature type="region of interest" description="Disordered" evidence="6">
    <location>
        <begin position="187"/>
        <end position="253"/>
    </location>
</feature>
<evidence type="ECO:0000313" key="8">
    <source>
        <dbReference type="Proteomes" id="UP000053664"/>
    </source>
</evidence>
<dbReference type="PANTHER" id="PTHR10870:SF0">
    <property type="entry name" value="CELL CYCLE CHECKPOINT PROTEIN RAD1"/>
    <property type="match status" value="1"/>
</dbReference>
<dbReference type="KEGG" id="pfp:PFL1_06539"/>
<evidence type="ECO:0000256" key="3">
    <source>
        <dbReference type="ARBA" id="ARBA00022763"/>
    </source>
</evidence>
<feature type="region of interest" description="Disordered" evidence="6">
    <location>
        <begin position="340"/>
        <end position="417"/>
    </location>
</feature>
<dbReference type="GeneID" id="19320612"/>
<comment type="similarity">
    <text evidence="2">Belongs to the rad1 family.</text>
</comment>
<protein>
    <submittedName>
        <fullName evidence="7">Uncharacterized protein</fullName>
    </submittedName>
</protein>
<dbReference type="Gene3D" id="3.70.10.10">
    <property type="match status" value="2"/>
</dbReference>
<dbReference type="Proteomes" id="UP000053664">
    <property type="component" value="Unassembled WGS sequence"/>
</dbReference>
<proteinExistence type="inferred from homology"/>
<feature type="compositionally biased region" description="Low complexity" evidence="6">
    <location>
        <begin position="346"/>
        <end position="367"/>
    </location>
</feature>
<feature type="compositionally biased region" description="Low complexity" evidence="6">
    <location>
        <begin position="239"/>
        <end position="253"/>
    </location>
</feature>
<evidence type="ECO:0000256" key="4">
    <source>
        <dbReference type="ARBA" id="ARBA00023204"/>
    </source>
</evidence>
<dbReference type="EMBL" id="KE361649">
    <property type="protein sequence ID" value="EPQ25865.1"/>
    <property type="molecule type" value="Genomic_DNA"/>
</dbReference>
<comment type="subcellular location">
    <subcellularLocation>
        <location evidence="1">Nucleus</location>
    </subcellularLocation>
</comment>
<dbReference type="GO" id="GO:0006281">
    <property type="term" value="P:DNA repair"/>
    <property type="evidence" value="ECO:0007669"/>
    <property type="project" value="UniProtKB-KW"/>
</dbReference>
<keyword evidence="4" id="KW-0234">DNA repair</keyword>
<sequence length="536" mass="56876">MPSAAQHQHPEPLFTAQLADVSTLATLLRSVALCPHAIVTASEDGLEVVTELNRTIQAHAYLYADIFDQYHFIPPPKRPRHRHSDDANRSPKRPKRRSDLAPSSQSSSSPSPSSPASSHEVDELQLRTGLTARGAGNGHGNARNARNARNDDQDNDEDDDDDEPPSVSFEVNLQTWLSCLDIFGGAHPSRPHPGGSGGSTGSSLRAATNFGTGGSGGGVSSSFRRHRDRDRAEDDGYDTPQGPSAAAQGGAAATTSMKLSYEGTGHPLALELWQDPSKASTAAAATVKTRCEIATYDATFLTDLSFDPQYLTGQVILPSHVLHTAFGELEHSCSRLGIFVQPPPSASQQQQQQQASATTSVRSTTAPGAGKLHLRAVGDTGESEMEFPYTPSTSSSATTTTSFSNAPGAGGSSLSSMTTTTTTVMEKFLCTSSSRLWWYAFNLVGKVMGCLKSSVKTSLRIDQEGLCSFQFMILLQPLPNTATGGGGTGTGRSSVTPAPPPALPLASRGRHQHQGERENEYAFVEVLCVPLDDTLL</sequence>
<feature type="region of interest" description="Disordered" evidence="6">
    <location>
        <begin position="73"/>
        <end position="167"/>
    </location>
</feature>
<dbReference type="HOGENOM" id="CLU_035332_1_0_1"/>
<dbReference type="PANTHER" id="PTHR10870">
    <property type="entry name" value="CELL CYCLE CHECKPOINT PROTEIN RAD1"/>
    <property type="match status" value="1"/>
</dbReference>
<feature type="region of interest" description="Disordered" evidence="6">
    <location>
        <begin position="482"/>
        <end position="517"/>
    </location>
</feature>
<accession>A0A061H255</accession>
<dbReference type="InterPro" id="IPR003021">
    <property type="entry name" value="Rad1_Rec1_Rad17"/>
</dbReference>
<feature type="compositionally biased region" description="Acidic residues" evidence="6">
    <location>
        <begin position="153"/>
        <end position="164"/>
    </location>
</feature>
<dbReference type="GO" id="GO:0030896">
    <property type="term" value="C:checkpoint clamp complex"/>
    <property type="evidence" value="ECO:0007669"/>
    <property type="project" value="TreeGrafter"/>
</dbReference>
<dbReference type="OrthoDB" id="337581at2759"/>
<organism evidence="7 8">
    <name type="scientific">Pseudozyma flocculosa PF-1</name>
    <dbReference type="NCBI Taxonomy" id="1277687"/>
    <lineage>
        <taxon>Eukaryota</taxon>
        <taxon>Fungi</taxon>
        <taxon>Dikarya</taxon>
        <taxon>Basidiomycota</taxon>
        <taxon>Ustilaginomycotina</taxon>
        <taxon>Ustilaginomycetes</taxon>
        <taxon>Ustilaginales</taxon>
        <taxon>Ustilaginaceae</taxon>
        <taxon>Pseudozyma</taxon>
    </lineage>
</organism>
<keyword evidence="5" id="KW-0539">Nucleus</keyword>
<dbReference type="RefSeq" id="XP_007882273.1">
    <property type="nucleotide sequence ID" value="XM_007884082.1"/>
</dbReference>
<evidence type="ECO:0000256" key="1">
    <source>
        <dbReference type="ARBA" id="ARBA00004123"/>
    </source>
</evidence>
<feature type="compositionally biased region" description="Low complexity" evidence="6">
    <location>
        <begin position="101"/>
        <end position="118"/>
    </location>
</feature>
<dbReference type="Pfam" id="PF02144">
    <property type="entry name" value="Rad1"/>
    <property type="match status" value="1"/>
</dbReference>
<dbReference type="eggNOG" id="KOG3194">
    <property type="taxonomic scope" value="Eukaryota"/>
</dbReference>
<evidence type="ECO:0000313" key="7">
    <source>
        <dbReference type="EMBL" id="EPQ25865.1"/>
    </source>
</evidence>
<dbReference type="PRINTS" id="PR01245">
    <property type="entry name" value="RAD1REC1"/>
</dbReference>
<gene>
    <name evidence="7" type="ORF">PFL1_06539</name>
</gene>
<evidence type="ECO:0000256" key="6">
    <source>
        <dbReference type="SAM" id="MobiDB-lite"/>
    </source>
</evidence>